<name>A0ABS9UL69_9BACT</name>
<keyword evidence="6" id="KW-1185">Reference proteome</keyword>
<evidence type="ECO:0000313" key="5">
    <source>
        <dbReference type="EMBL" id="MCH7397370.1"/>
    </source>
</evidence>
<dbReference type="Gene3D" id="3.40.50.1100">
    <property type="match status" value="2"/>
</dbReference>
<evidence type="ECO:0000256" key="1">
    <source>
        <dbReference type="ARBA" id="ARBA00001933"/>
    </source>
</evidence>
<evidence type="ECO:0000313" key="6">
    <source>
        <dbReference type="Proteomes" id="UP001165488"/>
    </source>
</evidence>
<comment type="similarity">
    <text evidence="2">Belongs to the ACC deaminase/D-cysteine desulfhydrase family.</text>
</comment>
<dbReference type="PANTHER" id="PTHR43780:SF2">
    <property type="entry name" value="1-AMINOCYCLOPROPANE-1-CARBOXYLATE DEAMINASE-RELATED"/>
    <property type="match status" value="1"/>
</dbReference>
<proteinExistence type="inferred from homology"/>
<evidence type="ECO:0000256" key="2">
    <source>
        <dbReference type="ARBA" id="ARBA00008639"/>
    </source>
</evidence>
<dbReference type="InterPro" id="IPR027278">
    <property type="entry name" value="ACCD_DCysDesulf"/>
</dbReference>
<dbReference type="Proteomes" id="UP001165488">
    <property type="component" value="Unassembled WGS sequence"/>
</dbReference>
<sequence length="304" mass="34116">MLIPRSITTEKISYPLWEDKGIEVSIKRLDQIHELASGNKFFKLKYNLEKAISEGHDTILTFGGAYSNHIYASAAAAKSANLHSIGIIRGEETLPLNPTIASALEHGMHIHYVSREEYRKKTESDFLVSLKEKFGNFYMIPEGGNNEEAIKGTTEILSQDDSEFTHITTSIGTGGTFSGLANKINKDQILMGFSSLKGDFIHDEIKFLLEKYKITPEGKTQVVDQYHFGGYGKVNSDLIDFVRWFYKEFEIAIEPIYTGKMIYGLFEMIKDDQIESGSKILILHTGGLQGLAGFNHRYGLSLPL</sequence>
<keyword evidence="3" id="KW-0663">Pyridoxal phosphate</keyword>
<evidence type="ECO:0000256" key="3">
    <source>
        <dbReference type="ARBA" id="ARBA00022898"/>
    </source>
</evidence>
<feature type="domain" description="Tryptophan synthase beta chain-like PALP" evidence="4">
    <location>
        <begin position="19"/>
        <end position="286"/>
    </location>
</feature>
<dbReference type="InterPro" id="IPR036052">
    <property type="entry name" value="TrpB-like_PALP_sf"/>
</dbReference>
<dbReference type="SUPFAM" id="SSF53686">
    <property type="entry name" value="Tryptophan synthase beta subunit-like PLP-dependent enzymes"/>
    <property type="match status" value="1"/>
</dbReference>
<dbReference type="PANTHER" id="PTHR43780">
    <property type="entry name" value="1-AMINOCYCLOPROPANE-1-CARBOXYLATE DEAMINASE-RELATED"/>
    <property type="match status" value="1"/>
</dbReference>
<comment type="cofactor">
    <cofactor evidence="1">
        <name>pyridoxal 5'-phosphate</name>
        <dbReference type="ChEBI" id="CHEBI:597326"/>
    </cofactor>
</comment>
<accession>A0ABS9UL69</accession>
<reference evidence="5" key="1">
    <citation type="submission" date="2022-03" db="EMBL/GenBank/DDBJ databases">
        <title>De novo assembled genomes of Belliella spp. (Cyclobacteriaceae) strains.</title>
        <authorList>
            <person name="Szabo A."/>
            <person name="Korponai K."/>
            <person name="Felfoldi T."/>
        </authorList>
    </citation>
    <scope>NUCLEOTIDE SEQUENCE</scope>
    <source>
        <strain evidence="5">DSM 107340</strain>
    </source>
</reference>
<protein>
    <submittedName>
        <fullName evidence="5">Pyridoxal-phosphate dependent enzyme</fullName>
    </submittedName>
</protein>
<organism evidence="5 6">
    <name type="scientific">Belliella calami</name>
    <dbReference type="NCBI Taxonomy" id="2923436"/>
    <lineage>
        <taxon>Bacteria</taxon>
        <taxon>Pseudomonadati</taxon>
        <taxon>Bacteroidota</taxon>
        <taxon>Cytophagia</taxon>
        <taxon>Cytophagales</taxon>
        <taxon>Cyclobacteriaceae</taxon>
        <taxon>Belliella</taxon>
    </lineage>
</organism>
<gene>
    <name evidence="5" type="ORF">MM236_05195</name>
</gene>
<dbReference type="Pfam" id="PF00291">
    <property type="entry name" value="PALP"/>
    <property type="match status" value="1"/>
</dbReference>
<evidence type="ECO:0000259" key="4">
    <source>
        <dbReference type="Pfam" id="PF00291"/>
    </source>
</evidence>
<dbReference type="EMBL" id="JAKZGS010000003">
    <property type="protein sequence ID" value="MCH7397370.1"/>
    <property type="molecule type" value="Genomic_DNA"/>
</dbReference>
<dbReference type="PIRSF" id="PIRSF006278">
    <property type="entry name" value="ACCD_DCysDesulf"/>
    <property type="match status" value="1"/>
</dbReference>
<dbReference type="InterPro" id="IPR001926">
    <property type="entry name" value="TrpB-like_PALP"/>
</dbReference>
<comment type="caution">
    <text evidence="5">The sequence shown here is derived from an EMBL/GenBank/DDBJ whole genome shotgun (WGS) entry which is preliminary data.</text>
</comment>